<dbReference type="EMBL" id="KN835489">
    <property type="protein sequence ID" value="KIK36915.1"/>
    <property type="molecule type" value="Genomic_DNA"/>
</dbReference>
<evidence type="ECO:0000313" key="1">
    <source>
        <dbReference type="EMBL" id="KIK36915.1"/>
    </source>
</evidence>
<feature type="non-terminal residue" evidence="1">
    <location>
        <position position="1"/>
    </location>
</feature>
<evidence type="ECO:0000313" key="2">
    <source>
        <dbReference type="Proteomes" id="UP000054485"/>
    </source>
</evidence>
<reference evidence="2" key="2">
    <citation type="submission" date="2015-01" db="EMBL/GenBank/DDBJ databases">
        <title>Evolutionary Origins and Diversification of the Mycorrhizal Mutualists.</title>
        <authorList>
            <consortium name="DOE Joint Genome Institute"/>
            <consortium name="Mycorrhizal Genomics Consortium"/>
            <person name="Kohler A."/>
            <person name="Kuo A."/>
            <person name="Nagy L.G."/>
            <person name="Floudas D."/>
            <person name="Copeland A."/>
            <person name="Barry K.W."/>
            <person name="Cichocki N."/>
            <person name="Veneault-Fourrey C."/>
            <person name="LaButti K."/>
            <person name="Lindquist E.A."/>
            <person name="Lipzen A."/>
            <person name="Lundell T."/>
            <person name="Morin E."/>
            <person name="Murat C."/>
            <person name="Riley R."/>
            <person name="Ohm R."/>
            <person name="Sun H."/>
            <person name="Tunlid A."/>
            <person name="Henrissat B."/>
            <person name="Grigoriev I.V."/>
            <person name="Hibbett D.S."/>
            <person name="Martin F."/>
        </authorList>
    </citation>
    <scope>NUCLEOTIDE SEQUENCE [LARGE SCALE GENOMIC DNA]</scope>
    <source>
        <strain evidence="2">UH-Slu-Lm8-n1</strain>
    </source>
</reference>
<dbReference type="AlphaFoldDB" id="A0A0C9ZHM9"/>
<keyword evidence="2" id="KW-1185">Reference proteome</keyword>
<gene>
    <name evidence="1" type="ORF">CY34DRAFT_93591</name>
</gene>
<dbReference type="OrthoDB" id="3193212at2759"/>
<organism evidence="1 2">
    <name type="scientific">Suillus luteus UH-Slu-Lm8-n1</name>
    <dbReference type="NCBI Taxonomy" id="930992"/>
    <lineage>
        <taxon>Eukaryota</taxon>
        <taxon>Fungi</taxon>
        <taxon>Dikarya</taxon>
        <taxon>Basidiomycota</taxon>
        <taxon>Agaricomycotina</taxon>
        <taxon>Agaricomycetes</taxon>
        <taxon>Agaricomycetidae</taxon>
        <taxon>Boletales</taxon>
        <taxon>Suillineae</taxon>
        <taxon>Suillaceae</taxon>
        <taxon>Suillus</taxon>
    </lineage>
</organism>
<protein>
    <submittedName>
        <fullName evidence="1">Uncharacterized protein</fullName>
    </submittedName>
</protein>
<accession>A0A0C9ZHM9</accession>
<dbReference type="HOGENOM" id="CLU_142394_0_1_1"/>
<dbReference type="SUPFAM" id="SSF56672">
    <property type="entry name" value="DNA/RNA polymerases"/>
    <property type="match status" value="1"/>
</dbReference>
<reference evidence="1 2" key="1">
    <citation type="submission" date="2014-04" db="EMBL/GenBank/DDBJ databases">
        <authorList>
            <consortium name="DOE Joint Genome Institute"/>
            <person name="Kuo A."/>
            <person name="Ruytinx J."/>
            <person name="Rineau F."/>
            <person name="Colpaert J."/>
            <person name="Kohler A."/>
            <person name="Nagy L.G."/>
            <person name="Floudas D."/>
            <person name="Copeland A."/>
            <person name="Barry K.W."/>
            <person name="Cichocki N."/>
            <person name="Veneault-Fourrey C."/>
            <person name="LaButti K."/>
            <person name="Lindquist E.A."/>
            <person name="Lipzen A."/>
            <person name="Lundell T."/>
            <person name="Morin E."/>
            <person name="Murat C."/>
            <person name="Sun H."/>
            <person name="Tunlid A."/>
            <person name="Henrissat B."/>
            <person name="Grigoriev I.V."/>
            <person name="Hibbett D.S."/>
            <person name="Martin F."/>
            <person name="Nordberg H.P."/>
            <person name="Cantor M.N."/>
            <person name="Hua S.X."/>
        </authorList>
    </citation>
    <scope>NUCLEOTIDE SEQUENCE [LARGE SCALE GENOMIC DNA]</scope>
    <source>
        <strain evidence="1 2">UH-Slu-Lm8-n1</strain>
    </source>
</reference>
<sequence>AFILQDTIECPPNFQDDVNILRPHTCYELANGAYKTIPPNCGIRQFVWEHCLDNNHIFHHLKLAGATVSALKLFLCVTEVTIVGQQYTYEGRIPDQSKVSKNINWPTCSSKTDVRAFSVLWGPCGIG</sequence>
<dbReference type="InterPro" id="IPR043502">
    <property type="entry name" value="DNA/RNA_pol_sf"/>
</dbReference>
<name>A0A0C9ZHM9_9AGAM</name>
<dbReference type="STRING" id="930992.A0A0C9ZHM9"/>
<dbReference type="InParanoid" id="A0A0C9ZHM9"/>
<dbReference type="Proteomes" id="UP000054485">
    <property type="component" value="Unassembled WGS sequence"/>
</dbReference>
<proteinExistence type="predicted"/>